<dbReference type="AlphaFoldDB" id="A0A1G4K0S3"/>
<feature type="region of interest" description="Disordered" evidence="8">
    <location>
        <begin position="81"/>
        <end position="106"/>
    </location>
</feature>
<gene>
    <name evidence="9" type="ORF">LAME_0F18536G</name>
</gene>
<evidence type="ECO:0000256" key="7">
    <source>
        <dbReference type="ARBA" id="ARBA00035179"/>
    </source>
</evidence>
<keyword evidence="2" id="KW-0809">Transit peptide</keyword>
<dbReference type="Proteomes" id="UP000191144">
    <property type="component" value="Chromosome F"/>
</dbReference>
<dbReference type="PANTHER" id="PTHR28595">
    <property type="entry name" value="39S RIBOSOMAL PROTEIN L54, MITOCHONDRIAL"/>
    <property type="match status" value="1"/>
</dbReference>
<keyword evidence="3" id="KW-0689">Ribosomal protein</keyword>
<dbReference type="EMBL" id="LT598477">
    <property type="protein sequence ID" value="SCU97105.1"/>
    <property type="molecule type" value="Genomic_DNA"/>
</dbReference>
<evidence type="ECO:0000256" key="5">
    <source>
        <dbReference type="ARBA" id="ARBA00023274"/>
    </source>
</evidence>
<dbReference type="Pfam" id="PF08561">
    <property type="entry name" value="Ribosomal_L37"/>
    <property type="match status" value="1"/>
</dbReference>
<dbReference type="InterPro" id="IPR013870">
    <property type="entry name" value="Ribosomal_mL54"/>
</dbReference>
<proteinExistence type="inferred from homology"/>
<dbReference type="GO" id="GO:0003735">
    <property type="term" value="F:structural constituent of ribosome"/>
    <property type="evidence" value="ECO:0007669"/>
    <property type="project" value="TreeGrafter"/>
</dbReference>
<organism evidence="9 10">
    <name type="scientific">Lachancea meyersii CBS 8951</name>
    <dbReference type="NCBI Taxonomy" id="1266667"/>
    <lineage>
        <taxon>Eukaryota</taxon>
        <taxon>Fungi</taxon>
        <taxon>Dikarya</taxon>
        <taxon>Ascomycota</taxon>
        <taxon>Saccharomycotina</taxon>
        <taxon>Saccharomycetes</taxon>
        <taxon>Saccharomycetales</taxon>
        <taxon>Saccharomycetaceae</taxon>
        <taxon>Lachancea</taxon>
    </lineage>
</organism>
<name>A0A1G4K0S3_9SACH</name>
<evidence type="ECO:0000256" key="6">
    <source>
        <dbReference type="ARBA" id="ARBA00033752"/>
    </source>
</evidence>
<comment type="subcellular location">
    <subcellularLocation>
        <location evidence="1">Mitochondrion</location>
    </subcellularLocation>
</comment>
<evidence type="ECO:0000256" key="8">
    <source>
        <dbReference type="SAM" id="MobiDB-lite"/>
    </source>
</evidence>
<dbReference type="GO" id="GO:0005762">
    <property type="term" value="C:mitochondrial large ribosomal subunit"/>
    <property type="evidence" value="ECO:0007669"/>
    <property type="project" value="TreeGrafter"/>
</dbReference>
<keyword evidence="4" id="KW-0496">Mitochondrion</keyword>
<accession>A0A1G4K0S3</accession>
<protein>
    <recommendedName>
        <fullName evidence="7">Large ribosomal subunit protein mL54</fullName>
    </recommendedName>
</protein>
<reference evidence="10" key="1">
    <citation type="submission" date="2016-03" db="EMBL/GenBank/DDBJ databases">
        <authorList>
            <person name="Devillers Hugo."/>
        </authorList>
    </citation>
    <scope>NUCLEOTIDE SEQUENCE [LARGE SCALE GENOMIC DNA]</scope>
</reference>
<dbReference type="PANTHER" id="PTHR28595:SF1">
    <property type="entry name" value="LARGE RIBOSOMAL SUBUNIT PROTEIN ML54"/>
    <property type="match status" value="1"/>
</dbReference>
<sequence>MLARFTPVLRVRSFSTSRGVLQQAKTGSEAALSSCPAGTVLNLQIKKSGKEPVALEDHEYPEWLWSVLDPKAQLKKLQQDPLKMRKKQLRSANRDKIKQSNFLAKM</sequence>
<evidence type="ECO:0000256" key="4">
    <source>
        <dbReference type="ARBA" id="ARBA00023128"/>
    </source>
</evidence>
<comment type="similarity">
    <text evidence="6">Belongs to the mitochondrion-specific ribosomal protein mL54 family.</text>
</comment>
<evidence type="ECO:0000313" key="9">
    <source>
        <dbReference type="EMBL" id="SCU97105.1"/>
    </source>
</evidence>
<keyword evidence="10" id="KW-1185">Reference proteome</keyword>
<evidence type="ECO:0000256" key="1">
    <source>
        <dbReference type="ARBA" id="ARBA00004173"/>
    </source>
</evidence>
<keyword evidence="5" id="KW-0687">Ribonucleoprotein</keyword>
<evidence type="ECO:0000256" key="2">
    <source>
        <dbReference type="ARBA" id="ARBA00022946"/>
    </source>
</evidence>
<evidence type="ECO:0000256" key="3">
    <source>
        <dbReference type="ARBA" id="ARBA00022980"/>
    </source>
</evidence>
<dbReference type="OrthoDB" id="10252718at2759"/>
<evidence type="ECO:0000313" key="10">
    <source>
        <dbReference type="Proteomes" id="UP000191144"/>
    </source>
</evidence>